<name>A0A841EU68_9BACT</name>
<dbReference type="Pfam" id="PF00156">
    <property type="entry name" value="Pribosyltran"/>
    <property type="match status" value="1"/>
</dbReference>
<evidence type="ECO:0000313" key="4">
    <source>
        <dbReference type="Proteomes" id="UP000524404"/>
    </source>
</evidence>
<dbReference type="PANTHER" id="PTHR47505">
    <property type="entry name" value="DNA UTILIZATION PROTEIN YHGH"/>
    <property type="match status" value="1"/>
</dbReference>
<evidence type="ECO:0000259" key="2">
    <source>
        <dbReference type="Pfam" id="PF00156"/>
    </source>
</evidence>
<dbReference type="CDD" id="cd06223">
    <property type="entry name" value="PRTases_typeI"/>
    <property type="match status" value="1"/>
</dbReference>
<dbReference type="Proteomes" id="UP000524404">
    <property type="component" value="Unassembled WGS sequence"/>
</dbReference>
<keyword evidence="4" id="KW-1185">Reference proteome</keyword>
<dbReference type="Gene3D" id="3.40.50.2020">
    <property type="match status" value="1"/>
</dbReference>
<protein>
    <submittedName>
        <fullName evidence="3">ComF family protein</fullName>
    </submittedName>
</protein>
<dbReference type="InterPro" id="IPR051910">
    <property type="entry name" value="ComF/GntX_DNA_util-trans"/>
</dbReference>
<sequence length="225" mass="25922">MFSSFIDLIFPRICAACLEPLQLNEELICTHCRFDLPRTNLHLEKENPLAHKFFGEIQLKHTLSYLKFVKGGKVQRLMHELKYKGNQEVGEMLGRWYGAELRESGLGDAFDLIIPVPLHQKRLLQRGYNQSDCFAKGLSESLNIEWRNDVLIRVKETSSQVNKSRLERYENMDKVFMVKNSEILRDKKIVVVDDTLTTGATLESCVLSLQEFDIKDISILTLAMA</sequence>
<reference evidence="3 4" key="1">
    <citation type="submission" date="2020-08" db="EMBL/GenBank/DDBJ databases">
        <title>Functional genomics of gut bacteria from endangered species of beetles.</title>
        <authorList>
            <person name="Carlos-Shanley C."/>
        </authorList>
    </citation>
    <scope>NUCLEOTIDE SEQUENCE [LARGE SCALE GENOMIC DNA]</scope>
    <source>
        <strain evidence="3 4">S00070</strain>
    </source>
</reference>
<dbReference type="RefSeq" id="WP_184136294.1">
    <property type="nucleotide sequence ID" value="NZ_JACHKT010000032.1"/>
</dbReference>
<dbReference type="InterPro" id="IPR000836">
    <property type="entry name" value="PRTase_dom"/>
</dbReference>
<dbReference type="PANTHER" id="PTHR47505:SF1">
    <property type="entry name" value="DNA UTILIZATION PROTEIN YHGH"/>
    <property type="match status" value="1"/>
</dbReference>
<comment type="similarity">
    <text evidence="1">Belongs to the ComF/GntX family.</text>
</comment>
<evidence type="ECO:0000313" key="3">
    <source>
        <dbReference type="EMBL" id="MBB6004929.1"/>
    </source>
</evidence>
<comment type="caution">
    <text evidence="3">The sequence shown here is derived from an EMBL/GenBank/DDBJ whole genome shotgun (WGS) entry which is preliminary data.</text>
</comment>
<dbReference type="SUPFAM" id="SSF53271">
    <property type="entry name" value="PRTase-like"/>
    <property type="match status" value="1"/>
</dbReference>
<dbReference type="AlphaFoldDB" id="A0A841EU68"/>
<gene>
    <name evidence="3" type="ORF">HNP25_003599</name>
</gene>
<accession>A0A841EU68</accession>
<feature type="domain" description="Phosphoribosyltransferase" evidence="2">
    <location>
        <begin position="135"/>
        <end position="223"/>
    </location>
</feature>
<organism evidence="3 4">
    <name type="scientific">Arcicella rosea</name>
    <dbReference type="NCBI Taxonomy" id="502909"/>
    <lineage>
        <taxon>Bacteria</taxon>
        <taxon>Pseudomonadati</taxon>
        <taxon>Bacteroidota</taxon>
        <taxon>Cytophagia</taxon>
        <taxon>Cytophagales</taxon>
        <taxon>Flectobacillaceae</taxon>
        <taxon>Arcicella</taxon>
    </lineage>
</organism>
<evidence type="ECO:0000256" key="1">
    <source>
        <dbReference type="ARBA" id="ARBA00008007"/>
    </source>
</evidence>
<dbReference type="EMBL" id="JACHKT010000032">
    <property type="protein sequence ID" value="MBB6004929.1"/>
    <property type="molecule type" value="Genomic_DNA"/>
</dbReference>
<dbReference type="InterPro" id="IPR029057">
    <property type="entry name" value="PRTase-like"/>
</dbReference>
<proteinExistence type="inferred from homology"/>